<feature type="non-terminal residue" evidence="2">
    <location>
        <position position="221"/>
    </location>
</feature>
<reference evidence="3" key="1">
    <citation type="journal article" date="2018" name="Nat. Microbiol.">
        <title>Leveraging single-cell genomics to expand the fungal tree of life.</title>
        <authorList>
            <person name="Ahrendt S.R."/>
            <person name="Quandt C.A."/>
            <person name="Ciobanu D."/>
            <person name="Clum A."/>
            <person name="Salamov A."/>
            <person name="Andreopoulos B."/>
            <person name="Cheng J.F."/>
            <person name="Woyke T."/>
            <person name="Pelin A."/>
            <person name="Henrissat B."/>
            <person name="Reynolds N.K."/>
            <person name="Benny G.L."/>
            <person name="Smith M.E."/>
            <person name="James T.Y."/>
            <person name="Grigoriev I.V."/>
        </authorList>
    </citation>
    <scope>NUCLEOTIDE SEQUENCE [LARGE SCALE GENOMIC DNA]</scope>
    <source>
        <strain evidence="3">RSA 1356</strain>
    </source>
</reference>
<dbReference type="OrthoDB" id="9451547at2759"/>
<sequence>MEPGTPTRSTRSAAADALFSQPDATPERSGAFDADEYDVSLPTPHILRLADTELRERLRSAYRLLSEKDKDLHLAAELGQGLLEANAQLKREYEAALLRAFEQQAALERTLVDASGNKHNSNDSDANQEASTVAEELALERRMHRRVAERVDELTQVVFELEQGRAELHRPPQSAVACAFEASQPFQYRLRHRPQQFPQYHEMSVALQSPPGHALAPTAPA</sequence>
<gene>
    <name evidence="2" type="ORF">THASP1DRAFT_33316</name>
</gene>
<evidence type="ECO:0000256" key="1">
    <source>
        <dbReference type="SAM" id="MobiDB-lite"/>
    </source>
</evidence>
<name>A0A4P9XGW0_9FUNG</name>
<evidence type="ECO:0000313" key="3">
    <source>
        <dbReference type="Proteomes" id="UP000271241"/>
    </source>
</evidence>
<proteinExistence type="predicted"/>
<accession>A0A4P9XGW0</accession>
<dbReference type="STRING" id="78915.A0A4P9XGW0"/>
<dbReference type="EMBL" id="KZ993399">
    <property type="protein sequence ID" value="RKP04872.1"/>
    <property type="molecule type" value="Genomic_DNA"/>
</dbReference>
<feature type="region of interest" description="Disordered" evidence="1">
    <location>
        <begin position="1"/>
        <end position="36"/>
    </location>
</feature>
<organism evidence="2 3">
    <name type="scientific">Thamnocephalis sphaerospora</name>
    <dbReference type="NCBI Taxonomy" id="78915"/>
    <lineage>
        <taxon>Eukaryota</taxon>
        <taxon>Fungi</taxon>
        <taxon>Fungi incertae sedis</taxon>
        <taxon>Zoopagomycota</taxon>
        <taxon>Zoopagomycotina</taxon>
        <taxon>Zoopagomycetes</taxon>
        <taxon>Zoopagales</taxon>
        <taxon>Sigmoideomycetaceae</taxon>
        <taxon>Thamnocephalis</taxon>
    </lineage>
</organism>
<dbReference type="AlphaFoldDB" id="A0A4P9XGW0"/>
<protein>
    <submittedName>
        <fullName evidence="2">Uncharacterized protein</fullName>
    </submittedName>
</protein>
<keyword evidence="3" id="KW-1185">Reference proteome</keyword>
<dbReference type="Proteomes" id="UP000271241">
    <property type="component" value="Unassembled WGS sequence"/>
</dbReference>
<evidence type="ECO:0000313" key="2">
    <source>
        <dbReference type="EMBL" id="RKP04872.1"/>
    </source>
</evidence>
<feature type="compositionally biased region" description="Polar residues" evidence="1">
    <location>
        <begin position="1"/>
        <end position="12"/>
    </location>
</feature>